<proteinExistence type="inferred from homology"/>
<name>A0A8S3S2G2_MYTED</name>
<evidence type="ECO:0000256" key="1">
    <source>
        <dbReference type="ARBA" id="ARBA00006545"/>
    </source>
</evidence>
<dbReference type="Pfam" id="PF12624">
    <property type="entry name" value="VPS13_N"/>
    <property type="match status" value="2"/>
</dbReference>
<reference evidence="4" key="1">
    <citation type="submission" date="2021-03" db="EMBL/GenBank/DDBJ databases">
        <authorList>
            <person name="Bekaert M."/>
        </authorList>
    </citation>
    <scope>NUCLEOTIDE SEQUENCE</scope>
</reference>
<sequence>MALSFKKLTLKIPWKNLYTEPIVATVEDVYALVVPDVAVKYNEEKEEKKKQESKRRNYRELKMPFNRRQKKFLIFEFCVIVVNKKEIKEDSFAEKMTAQIIKNLQIKVKNIHVRYEDKYSEPNRPFSIGVSLKELLFQTTDENWNPCVIKESVSQVFKFDDVLEMMESFDRMNLKSKYRKYRPDVPDKKHAEQWWHFAQNSILEDIRRRRQMWSWTNIKKHRGTMKKYRDAYVKKLDGTTVSKELIKTIDDCEKVLDICSIILVRHQSGKIAKRGAKKTTGNGKWSIRRLFGGRNKDDKTDDKDDIMHKLHEEFTPDERAKLYKAIGYEQDKADFTVPKDYIDVKLKTQFTKLSLTLRNEESKVETKMVEYTVNGTAHNGQSPTMATLLDTNRTSDPLLYVLFETNPRNGACGTRLKMTVNNLVKFFKPPEDVYLQELAQSAVAKFEKIKEQSATGLRYAIDQKKRIEISVDLQPSCVIIPEKGYYTKDARVVILDLGYLKVNTMDERSEIKKEKREEWQTCRKQFKSPMHILEPISININLQKYMLDKDTKMAKIKVSGELPLIRLSISVERLCDLIKLARSIPLPDLALHPKETSDT</sequence>
<dbReference type="EMBL" id="CAJPWZ010001440">
    <property type="protein sequence ID" value="CAG2215319.1"/>
    <property type="molecule type" value="Genomic_DNA"/>
</dbReference>
<organism evidence="4 5">
    <name type="scientific">Mytilus edulis</name>
    <name type="common">Blue mussel</name>
    <dbReference type="NCBI Taxonomy" id="6550"/>
    <lineage>
        <taxon>Eukaryota</taxon>
        <taxon>Metazoa</taxon>
        <taxon>Spiralia</taxon>
        <taxon>Lophotrochozoa</taxon>
        <taxon>Mollusca</taxon>
        <taxon>Bivalvia</taxon>
        <taxon>Autobranchia</taxon>
        <taxon>Pteriomorphia</taxon>
        <taxon>Mytilida</taxon>
        <taxon>Mytiloidea</taxon>
        <taxon>Mytilidae</taxon>
        <taxon>Mytilinae</taxon>
        <taxon>Mytilus</taxon>
    </lineage>
</organism>
<protein>
    <submittedName>
        <fullName evidence="4">VPS13A_C</fullName>
    </submittedName>
</protein>
<evidence type="ECO:0000313" key="5">
    <source>
        <dbReference type="Proteomes" id="UP000683360"/>
    </source>
</evidence>
<dbReference type="PANTHER" id="PTHR16166:SF93">
    <property type="entry name" value="INTERMEMBRANE LIPID TRANSFER PROTEIN VPS13"/>
    <property type="match status" value="1"/>
</dbReference>
<dbReference type="GO" id="GO:0006623">
    <property type="term" value="P:protein targeting to vacuole"/>
    <property type="evidence" value="ECO:0007669"/>
    <property type="project" value="TreeGrafter"/>
</dbReference>
<dbReference type="PANTHER" id="PTHR16166">
    <property type="entry name" value="VACUOLAR PROTEIN SORTING-ASSOCIATED PROTEIN VPS13"/>
    <property type="match status" value="1"/>
</dbReference>
<dbReference type="OrthoDB" id="428159at2759"/>
<evidence type="ECO:0000313" key="4">
    <source>
        <dbReference type="EMBL" id="CAG2215319.1"/>
    </source>
</evidence>
<gene>
    <name evidence="4" type="ORF">MEDL_29100</name>
</gene>
<comment type="caution">
    <text evidence="4">The sequence shown here is derived from an EMBL/GenBank/DDBJ whole genome shotgun (WGS) entry which is preliminary data.</text>
</comment>
<dbReference type="AlphaFoldDB" id="A0A8S3S2G2"/>
<evidence type="ECO:0000256" key="2">
    <source>
        <dbReference type="ARBA" id="ARBA00022448"/>
    </source>
</evidence>
<dbReference type="InterPro" id="IPR026847">
    <property type="entry name" value="VPS13"/>
</dbReference>
<comment type="similarity">
    <text evidence="1">Belongs to the VPS13 family.</text>
</comment>
<feature type="domain" description="Chorein N-terminal" evidence="3">
    <location>
        <begin position="6"/>
        <end position="158"/>
    </location>
</feature>
<accession>A0A8S3S2G2</accession>
<dbReference type="GO" id="GO:0045053">
    <property type="term" value="P:protein retention in Golgi apparatus"/>
    <property type="evidence" value="ECO:0007669"/>
    <property type="project" value="TreeGrafter"/>
</dbReference>
<evidence type="ECO:0000259" key="3">
    <source>
        <dbReference type="Pfam" id="PF12624"/>
    </source>
</evidence>
<feature type="domain" description="Chorein N-terminal" evidence="3">
    <location>
        <begin position="161"/>
        <end position="369"/>
    </location>
</feature>
<keyword evidence="5" id="KW-1185">Reference proteome</keyword>
<keyword evidence="2" id="KW-0813">Transport</keyword>
<dbReference type="InterPro" id="IPR026854">
    <property type="entry name" value="VPS13_N"/>
</dbReference>
<dbReference type="Proteomes" id="UP000683360">
    <property type="component" value="Unassembled WGS sequence"/>
</dbReference>